<reference evidence="1 2" key="1">
    <citation type="submission" date="2023-11" db="EMBL/GenBank/DDBJ databases">
        <authorList>
            <person name="Panchal A.K."/>
            <person name="Meaney J.S."/>
            <person name="Karas B.J."/>
            <person name="diCenzo G.C."/>
        </authorList>
    </citation>
    <scope>NUCLEOTIDE SEQUENCE [LARGE SCALE GENOMIC DNA]</scope>
    <source>
        <strain evidence="1 2">NZP2235</strain>
    </source>
</reference>
<dbReference type="InterPro" id="IPR035923">
    <property type="entry name" value="TT1751-like_sf"/>
</dbReference>
<dbReference type="Gene3D" id="3.30.310.70">
    <property type="entry name" value="TT1751-like domain"/>
    <property type="match status" value="1"/>
</dbReference>
<sequence>MSTNGISTMIHMTLAKAVPYVTGALAAHGFDVVQSIGMRSQKRAEDGSRTFGFRVLGVSNPDIVFRGANGTANAIWCNVFLSEHNENAVKVLAVDPLPSVAATDPSAMNIRLALSKAILSL</sequence>
<proteinExistence type="predicted"/>
<evidence type="ECO:0008006" key="3">
    <source>
        <dbReference type="Google" id="ProtNLM"/>
    </source>
</evidence>
<gene>
    <name evidence="1" type="ORF">U0R22_001436</name>
</gene>
<dbReference type="RefSeq" id="WP_284267876.1">
    <property type="nucleotide sequence ID" value="NZ_BSNY01000005.1"/>
</dbReference>
<accession>A0ABZ0VKY6</accession>
<organism evidence="1 2">
    <name type="scientific">Mesorhizobium huakuii</name>
    <dbReference type="NCBI Taxonomy" id="28104"/>
    <lineage>
        <taxon>Bacteria</taxon>
        <taxon>Pseudomonadati</taxon>
        <taxon>Pseudomonadota</taxon>
        <taxon>Alphaproteobacteria</taxon>
        <taxon>Hyphomicrobiales</taxon>
        <taxon>Phyllobacteriaceae</taxon>
        <taxon>Mesorhizobium</taxon>
    </lineage>
</organism>
<dbReference type="SUPFAM" id="SSF103247">
    <property type="entry name" value="TT1751-like"/>
    <property type="match status" value="1"/>
</dbReference>
<dbReference type="Proteomes" id="UP001322481">
    <property type="component" value="Chromosome"/>
</dbReference>
<name>A0ABZ0VKY6_9HYPH</name>
<protein>
    <recommendedName>
        <fullName evidence="3">DUF302 domain-containing protein</fullName>
    </recommendedName>
</protein>
<evidence type="ECO:0000313" key="2">
    <source>
        <dbReference type="Proteomes" id="UP001322481"/>
    </source>
</evidence>
<evidence type="ECO:0000313" key="1">
    <source>
        <dbReference type="EMBL" id="WQB97316.1"/>
    </source>
</evidence>
<keyword evidence="2" id="KW-1185">Reference proteome</keyword>
<dbReference type="EMBL" id="CP139858">
    <property type="protein sequence ID" value="WQB97316.1"/>
    <property type="molecule type" value="Genomic_DNA"/>
</dbReference>